<dbReference type="OrthoDB" id="1012724at2"/>
<name>A0A2U1F6K5_9PORP</name>
<organism evidence="2 3">
    <name type="scientific">Porphyromonas loveana</name>
    <dbReference type="NCBI Taxonomy" id="1884669"/>
    <lineage>
        <taxon>Bacteria</taxon>
        <taxon>Pseudomonadati</taxon>
        <taxon>Bacteroidota</taxon>
        <taxon>Bacteroidia</taxon>
        <taxon>Bacteroidales</taxon>
        <taxon>Porphyromonadaceae</taxon>
        <taxon>Porphyromonas</taxon>
    </lineage>
</organism>
<evidence type="ECO:0000256" key="1">
    <source>
        <dbReference type="SAM" id="Phobius"/>
    </source>
</evidence>
<evidence type="ECO:0008006" key="4">
    <source>
        <dbReference type="Google" id="ProtNLM"/>
    </source>
</evidence>
<accession>A0A2U1F6K5</accession>
<evidence type="ECO:0000313" key="3">
    <source>
        <dbReference type="Proteomes" id="UP000245462"/>
    </source>
</evidence>
<comment type="caution">
    <text evidence="2">The sequence shown here is derived from an EMBL/GenBank/DDBJ whole genome shotgun (WGS) entry which is preliminary data.</text>
</comment>
<dbReference type="AlphaFoldDB" id="A0A2U1F6K5"/>
<proteinExistence type="predicted"/>
<keyword evidence="3" id="KW-1185">Reference proteome</keyword>
<evidence type="ECO:0000313" key="2">
    <source>
        <dbReference type="EMBL" id="PVZ07798.1"/>
    </source>
</evidence>
<keyword evidence="1" id="KW-1133">Transmembrane helix</keyword>
<reference evidence="2 3" key="1">
    <citation type="submission" date="2018-04" db="EMBL/GenBank/DDBJ databases">
        <title>Genomic Encyclopedia of Type Strains, Phase IV (KMG-IV): sequencing the most valuable type-strain genomes for metagenomic binning, comparative biology and taxonomic classification.</title>
        <authorList>
            <person name="Goeker M."/>
        </authorList>
    </citation>
    <scope>NUCLEOTIDE SEQUENCE [LARGE SCALE GENOMIC DNA]</scope>
    <source>
        <strain evidence="2 3">DSM 28520</strain>
    </source>
</reference>
<feature type="transmembrane region" description="Helical" evidence="1">
    <location>
        <begin position="44"/>
        <end position="67"/>
    </location>
</feature>
<gene>
    <name evidence="2" type="ORF">C7382_11817</name>
</gene>
<keyword evidence="1" id="KW-0812">Transmembrane</keyword>
<keyword evidence="1" id="KW-0472">Membrane</keyword>
<dbReference type="Proteomes" id="UP000245462">
    <property type="component" value="Unassembled WGS sequence"/>
</dbReference>
<sequence>MNVHAFPLNGMTGRKGPLYWLLLGYSLLFVAMMIAAYIRGDEPLIPMWFFFLSALVLWACMPVAVVIDEENGRLRWAVAFGRVITRGRPLSKYIRATKDEHHRLRVRIEQGKRHIFVEVRDPEAFCEALNEAIGRCHE</sequence>
<feature type="transmembrane region" description="Helical" evidence="1">
    <location>
        <begin position="18"/>
        <end position="38"/>
    </location>
</feature>
<dbReference type="EMBL" id="QEKY01000018">
    <property type="protein sequence ID" value="PVZ07798.1"/>
    <property type="molecule type" value="Genomic_DNA"/>
</dbReference>
<protein>
    <recommendedName>
        <fullName evidence="4">PH (Pleckstrin Homology) domain-containing protein</fullName>
    </recommendedName>
</protein>